<dbReference type="EMBL" id="LUEZ02000001">
    <property type="protein sequence ID" value="RDB31069.1"/>
    <property type="molecule type" value="Genomic_DNA"/>
</dbReference>
<feature type="non-terminal residue" evidence="1">
    <location>
        <position position="134"/>
    </location>
</feature>
<evidence type="ECO:0000313" key="2">
    <source>
        <dbReference type="Proteomes" id="UP000076154"/>
    </source>
</evidence>
<sequence length="134" mass="15160">MLQLCRSSSRMLYLSQLTFELSARCQRRYNDSDFIDLSSKPRNPHSQRPSIICIPPIAQQTSSPLSRRPSPQISYHVHGIGSRFPENSHGFLYYHHDPRLPLTSGAVRFRLTPDAHVSSFSAGMDLMSSDGRTV</sequence>
<gene>
    <name evidence="1" type="ORF">Hypma_000032</name>
</gene>
<organism evidence="1 2">
    <name type="scientific">Hypsizygus marmoreus</name>
    <name type="common">White beech mushroom</name>
    <name type="synonym">Agaricus marmoreus</name>
    <dbReference type="NCBI Taxonomy" id="39966"/>
    <lineage>
        <taxon>Eukaryota</taxon>
        <taxon>Fungi</taxon>
        <taxon>Dikarya</taxon>
        <taxon>Basidiomycota</taxon>
        <taxon>Agaricomycotina</taxon>
        <taxon>Agaricomycetes</taxon>
        <taxon>Agaricomycetidae</taxon>
        <taxon>Agaricales</taxon>
        <taxon>Tricholomatineae</taxon>
        <taxon>Lyophyllaceae</taxon>
        <taxon>Hypsizygus</taxon>
    </lineage>
</organism>
<reference evidence="1" key="1">
    <citation type="submission" date="2018-04" db="EMBL/GenBank/DDBJ databases">
        <title>Whole genome sequencing of Hypsizygus marmoreus.</title>
        <authorList>
            <person name="Choi I.-G."/>
            <person name="Min B."/>
            <person name="Kim J.-G."/>
            <person name="Kim S."/>
            <person name="Oh Y.-L."/>
            <person name="Kong W.-S."/>
            <person name="Park H."/>
            <person name="Jeong J."/>
            <person name="Song E.-S."/>
        </authorList>
    </citation>
    <scope>NUCLEOTIDE SEQUENCE [LARGE SCALE GENOMIC DNA]</scope>
    <source>
        <strain evidence="1">51987-8</strain>
    </source>
</reference>
<protein>
    <submittedName>
        <fullName evidence="1">Uncharacterized protein</fullName>
    </submittedName>
</protein>
<proteinExistence type="predicted"/>
<evidence type="ECO:0000313" key="1">
    <source>
        <dbReference type="EMBL" id="RDB31069.1"/>
    </source>
</evidence>
<dbReference type="OrthoDB" id="2851639at2759"/>
<name>A0A369K901_HYPMA</name>
<comment type="caution">
    <text evidence="1">The sequence shown here is derived from an EMBL/GenBank/DDBJ whole genome shotgun (WGS) entry which is preliminary data.</text>
</comment>
<dbReference type="Proteomes" id="UP000076154">
    <property type="component" value="Unassembled WGS sequence"/>
</dbReference>
<dbReference type="AlphaFoldDB" id="A0A369K901"/>
<accession>A0A369K901</accession>
<keyword evidence="2" id="KW-1185">Reference proteome</keyword>
<dbReference type="InParanoid" id="A0A369K901"/>